<dbReference type="SUPFAM" id="SSF103481">
    <property type="entry name" value="Multidrug resistance efflux transporter EmrE"/>
    <property type="match status" value="2"/>
</dbReference>
<evidence type="ECO:0000259" key="9">
    <source>
        <dbReference type="Pfam" id="PF00892"/>
    </source>
</evidence>
<evidence type="ECO:0000256" key="1">
    <source>
        <dbReference type="ARBA" id="ARBA00004651"/>
    </source>
</evidence>
<comment type="similarity">
    <text evidence="2">Belongs to the EamA transporter family.</text>
</comment>
<evidence type="ECO:0000313" key="10">
    <source>
        <dbReference type="EMBL" id="OYD48443.1"/>
    </source>
</evidence>
<protein>
    <submittedName>
        <fullName evidence="10">Protein RarD</fullName>
    </submittedName>
</protein>
<feature type="transmembrane region" description="Helical" evidence="8">
    <location>
        <begin position="123"/>
        <end position="139"/>
    </location>
</feature>
<feature type="domain" description="EamA" evidence="9">
    <location>
        <begin position="3"/>
        <end position="139"/>
    </location>
</feature>
<evidence type="ECO:0000256" key="5">
    <source>
        <dbReference type="ARBA" id="ARBA00022692"/>
    </source>
</evidence>
<dbReference type="Pfam" id="PF00892">
    <property type="entry name" value="EamA"/>
    <property type="match status" value="1"/>
</dbReference>
<dbReference type="NCBIfam" id="TIGR00688">
    <property type="entry name" value="rarD"/>
    <property type="match status" value="1"/>
</dbReference>
<accession>A0A235EI26</accession>
<dbReference type="AlphaFoldDB" id="A0A235EI26"/>
<keyword evidence="11" id="KW-1185">Reference proteome</keyword>
<dbReference type="PANTHER" id="PTHR22911:SF137">
    <property type="entry name" value="SOLUTE CARRIER FAMILY 35 MEMBER G2-RELATED"/>
    <property type="match status" value="1"/>
</dbReference>
<evidence type="ECO:0000256" key="3">
    <source>
        <dbReference type="ARBA" id="ARBA00022448"/>
    </source>
</evidence>
<feature type="transmembrane region" description="Helical" evidence="8">
    <location>
        <begin position="239"/>
        <end position="257"/>
    </location>
</feature>
<keyword evidence="3" id="KW-0813">Transport</keyword>
<keyword evidence="7 8" id="KW-0472">Membrane</keyword>
<dbReference type="EMBL" id="NOIG01000012">
    <property type="protein sequence ID" value="OYD48443.1"/>
    <property type="molecule type" value="Genomic_DNA"/>
</dbReference>
<evidence type="ECO:0000256" key="4">
    <source>
        <dbReference type="ARBA" id="ARBA00022475"/>
    </source>
</evidence>
<dbReference type="PANTHER" id="PTHR22911">
    <property type="entry name" value="ACYL-MALONYL CONDENSING ENZYME-RELATED"/>
    <property type="match status" value="1"/>
</dbReference>
<dbReference type="OrthoDB" id="369870at2"/>
<dbReference type="Proteomes" id="UP000215441">
    <property type="component" value="Unassembled WGS sequence"/>
</dbReference>
<dbReference type="InterPro" id="IPR037185">
    <property type="entry name" value="EmrE-like"/>
</dbReference>
<feature type="transmembrane region" description="Helical" evidence="8">
    <location>
        <begin position="174"/>
        <end position="194"/>
    </location>
</feature>
<proteinExistence type="inferred from homology"/>
<name>A0A235EI26_9BURK</name>
<feature type="transmembrane region" description="Helical" evidence="8">
    <location>
        <begin position="34"/>
        <end position="55"/>
    </location>
</feature>
<dbReference type="GO" id="GO:0005886">
    <property type="term" value="C:plasma membrane"/>
    <property type="evidence" value="ECO:0007669"/>
    <property type="project" value="UniProtKB-SubCell"/>
</dbReference>
<dbReference type="InterPro" id="IPR004626">
    <property type="entry name" value="RarD"/>
</dbReference>
<keyword evidence="4" id="KW-1003">Cell membrane</keyword>
<reference evidence="10 11" key="1">
    <citation type="submission" date="2017-07" db="EMBL/GenBank/DDBJ databases">
        <title>Acidovorax KNDSW TSA 6 genome sequence and assembly.</title>
        <authorList>
            <person name="Mayilraj S."/>
        </authorList>
    </citation>
    <scope>NUCLEOTIDE SEQUENCE [LARGE SCALE GENOMIC DNA]</scope>
    <source>
        <strain evidence="10 11">KNDSW-TSA6</strain>
    </source>
</reference>
<feature type="transmembrane region" description="Helical" evidence="8">
    <location>
        <begin position="67"/>
        <end position="87"/>
    </location>
</feature>
<keyword evidence="6 8" id="KW-1133">Transmembrane helix</keyword>
<dbReference type="InterPro" id="IPR000620">
    <property type="entry name" value="EamA_dom"/>
</dbReference>
<gene>
    <name evidence="10" type="primary">rarD</name>
    <name evidence="10" type="ORF">CBY09_20685</name>
</gene>
<evidence type="ECO:0000256" key="7">
    <source>
        <dbReference type="ARBA" id="ARBA00023136"/>
    </source>
</evidence>
<evidence type="ECO:0000256" key="8">
    <source>
        <dbReference type="SAM" id="Phobius"/>
    </source>
</evidence>
<evidence type="ECO:0000313" key="11">
    <source>
        <dbReference type="Proteomes" id="UP000215441"/>
    </source>
</evidence>
<feature type="transmembrane region" description="Helical" evidence="8">
    <location>
        <begin position="206"/>
        <end position="227"/>
    </location>
</feature>
<feature type="transmembrane region" description="Helical" evidence="8">
    <location>
        <begin position="145"/>
        <end position="162"/>
    </location>
</feature>
<keyword evidence="5 8" id="KW-0812">Transmembrane</keyword>
<feature type="transmembrane region" description="Helical" evidence="8">
    <location>
        <begin position="99"/>
        <end position="116"/>
    </location>
</feature>
<comment type="caution">
    <text evidence="10">The sequence shown here is derived from an EMBL/GenBank/DDBJ whole genome shotgun (WGS) entry which is preliminary data.</text>
</comment>
<feature type="transmembrane region" description="Helical" evidence="8">
    <location>
        <begin position="5"/>
        <end position="22"/>
    </location>
</feature>
<sequence>MNTGILYAALAYIAWGLFPLYFRQVADVPSLEVVMHRTLWSLVVVLGLLAVRRHWAWMAAVVRQPRVLGAFALSAVLLSGNWLTYVWAVQNQHVVDASLGYFILPLVNVALGFVFLHERPRPGQWLAVAVAAAGVLWLTLQAGRLPWIALVLALSFGFYGLLRKVAVLGALEGLALETLMLAPVAAAVLGWWAWQGQGALVQGDAAAIGWLVLAGPMTAVPLLLFAAGARLIPMSTLGILQYISPSLQFALGVWIFHEAFEPARLVGFVLIWGALVVYSLEGWWMRQRVAAA</sequence>
<evidence type="ECO:0000256" key="6">
    <source>
        <dbReference type="ARBA" id="ARBA00022989"/>
    </source>
</evidence>
<evidence type="ECO:0000256" key="2">
    <source>
        <dbReference type="ARBA" id="ARBA00007362"/>
    </source>
</evidence>
<comment type="subcellular location">
    <subcellularLocation>
        <location evidence="1">Cell membrane</location>
        <topology evidence="1">Multi-pass membrane protein</topology>
    </subcellularLocation>
</comment>
<feature type="transmembrane region" description="Helical" evidence="8">
    <location>
        <begin position="263"/>
        <end position="280"/>
    </location>
</feature>
<dbReference type="RefSeq" id="WP_094291442.1">
    <property type="nucleotide sequence ID" value="NZ_NOIG01000012.1"/>
</dbReference>
<organism evidence="10 11">
    <name type="scientific">Acidovorax kalamii</name>
    <dbReference type="NCBI Taxonomy" id="2004485"/>
    <lineage>
        <taxon>Bacteria</taxon>
        <taxon>Pseudomonadati</taxon>
        <taxon>Pseudomonadota</taxon>
        <taxon>Betaproteobacteria</taxon>
        <taxon>Burkholderiales</taxon>
        <taxon>Comamonadaceae</taxon>
        <taxon>Acidovorax</taxon>
    </lineage>
</organism>